<feature type="region of interest" description="Disordered" evidence="7">
    <location>
        <begin position="183"/>
        <end position="212"/>
    </location>
</feature>
<evidence type="ECO:0000256" key="3">
    <source>
        <dbReference type="ARBA" id="ARBA00023125"/>
    </source>
</evidence>
<dbReference type="SUPFAM" id="SSF49417">
    <property type="entry name" value="p53-like transcription factors"/>
    <property type="match status" value="1"/>
</dbReference>
<dbReference type="SMART" id="SM00425">
    <property type="entry name" value="TBOX"/>
    <property type="match status" value="1"/>
</dbReference>
<comment type="subcellular location">
    <subcellularLocation>
        <location evidence="1 6">Nucleus</location>
    </subcellularLocation>
</comment>
<keyword evidence="2" id="KW-0805">Transcription regulation</keyword>
<dbReference type="GO" id="GO:0045893">
    <property type="term" value="P:positive regulation of DNA-templated transcription"/>
    <property type="evidence" value="ECO:0007669"/>
    <property type="project" value="InterPro"/>
</dbReference>
<dbReference type="GO" id="GO:0000785">
    <property type="term" value="C:chromatin"/>
    <property type="evidence" value="ECO:0007669"/>
    <property type="project" value="TreeGrafter"/>
</dbReference>
<comment type="caution">
    <text evidence="6">Lacks conserved residue(s) required for the propagation of feature annotation.</text>
</comment>
<evidence type="ECO:0000313" key="9">
    <source>
        <dbReference type="EMBL" id="PVD31974.1"/>
    </source>
</evidence>
<dbReference type="InterPro" id="IPR001699">
    <property type="entry name" value="TF_T-box"/>
</dbReference>
<dbReference type="GO" id="GO:0005634">
    <property type="term" value="C:nucleus"/>
    <property type="evidence" value="ECO:0007669"/>
    <property type="project" value="UniProtKB-SubCell"/>
</dbReference>
<evidence type="ECO:0000313" key="10">
    <source>
        <dbReference type="Proteomes" id="UP000245119"/>
    </source>
</evidence>
<dbReference type="InterPro" id="IPR046360">
    <property type="entry name" value="T-box_DNA-bd"/>
</dbReference>
<sequence>MSEIQTSFLKPVATPVEADAKRHQVGLAPNRFEHPPLSHSEPSGDRRQPQEGPFTCVRDFQQGYYAWGPTDCMLATNYEGLSDSGSSQKLGHDINNHATRSQYLQLGPLPQSSFQQTFGGATPAETTSTSMAPYRPSQTLEPRFEGGSGHAALPPDQLLAPAPSSSTLPRFYLQSQPALNTGFVQHGSSNDHIPAFSSPSMSSASCSQQPHFDGSRLQHTYLAGGGHSSLAPDQPVAAAQTSIHQTYYPPGPHASTSKFLQQGSWDDYLCAPRSSCMFSSTSALAGPSQAPVRNTESDDGSQNSSNFTGGTIYTGPEASLWGTDFPSQAHAHSNPFPACTYEKQKQYSSCYYDPVPLHTFPSTFFSSAVSHEVRNDGVIITTTTNNHNNDPTIQAPSSPNHQSPSSSTSLLPPRRKRRRPPPEKISPPYKDWVSRLDFLPTDEQKLPGEGLEMGGNRLPPFSEEYVDEYGCLYPGRPNAPTTTLPILDEGDLAATERPRVYLSNHQLWRIFHEHETEMLINRQGRNMYPVLEYHVTGLDKTKQYACLVDMVPVDQEQTLEYTKQGKWLPRVRVNRFYLHPDSPKTGYHWMKQPIAFSKLKLTNHDDNSVPLVLKSLHKYQPRFHILEMKTGGIGIERAVVSAVFKETQFITVTSYHNPDISDLKIQHNPLAKGFLPSENNGPFYTRPPRSATAPLTYSQPPAKIQLVDNRSSPVCLPGLLGQTEGQHMPEDWFSPVHSHVGAPQTVPHVQEQLPLLPQSDNLGDHLDHPAVAVQSHVSPQQAVEPYSRPQQNEQMPGISQWSPEDPSSVYPDVWPASCGMTGMLGSPASQ</sequence>
<dbReference type="PRINTS" id="PR00937">
    <property type="entry name" value="TBOX"/>
</dbReference>
<protein>
    <recommendedName>
        <fullName evidence="8">T-box domain-containing protein</fullName>
    </recommendedName>
</protein>
<organism evidence="9 10">
    <name type="scientific">Pomacea canaliculata</name>
    <name type="common">Golden apple snail</name>
    <dbReference type="NCBI Taxonomy" id="400727"/>
    <lineage>
        <taxon>Eukaryota</taxon>
        <taxon>Metazoa</taxon>
        <taxon>Spiralia</taxon>
        <taxon>Lophotrochozoa</taxon>
        <taxon>Mollusca</taxon>
        <taxon>Gastropoda</taxon>
        <taxon>Caenogastropoda</taxon>
        <taxon>Architaenioglossa</taxon>
        <taxon>Ampullarioidea</taxon>
        <taxon>Ampullariidae</taxon>
        <taxon>Pomacea</taxon>
    </lineage>
</organism>
<dbReference type="GO" id="GO:0000981">
    <property type="term" value="F:DNA-binding transcription factor activity, RNA polymerase II-specific"/>
    <property type="evidence" value="ECO:0007669"/>
    <property type="project" value="TreeGrafter"/>
</dbReference>
<dbReference type="Proteomes" id="UP000245119">
    <property type="component" value="Linkage Group LG4"/>
</dbReference>
<dbReference type="AlphaFoldDB" id="A0A2T7PEZ3"/>
<dbReference type="GO" id="GO:0000978">
    <property type="term" value="F:RNA polymerase II cis-regulatory region sequence-specific DNA binding"/>
    <property type="evidence" value="ECO:0007669"/>
    <property type="project" value="InterPro"/>
</dbReference>
<feature type="compositionally biased region" description="Low complexity" evidence="7">
    <location>
        <begin position="396"/>
        <end position="412"/>
    </location>
</feature>
<reference evidence="9 10" key="1">
    <citation type="submission" date="2018-04" db="EMBL/GenBank/DDBJ databases">
        <title>The genome of golden apple snail Pomacea canaliculata provides insight into stress tolerance and invasive adaptation.</title>
        <authorList>
            <person name="Liu C."/>
            <person name="Liu B."/>
            <person name="Ren Y."/>
            <person name="Zhang Y."/>
            <person name="Wang H."/>
            <person name="Li S."/>
            <person name="Jiang F."/>
            <person name="Yin L."/>
            <person name="Zhang G."/>
            <person name="Qian W."/>
            <person name="Fan W."/>
        </authorList>
    </citation>
    <scope>NUCLEOTIDE SEQUENCE [LARGE SCALE GENOMIC DNA]</scope>
    <source>
        <strain evidence="9">SZHN2017</strain>
        <tissue evidence="9">Muscle</tissue>
    </source>
</reference>
<comment type="caution">
    <text evidence="9">The sequence shown here is derived from an EMBL/GenBank/DDBJ whole genome shotgun (WGS) entry which is preliminary data.</text>
</comment>
<evidence type="ECO:0000256" key="1">
    <source>
        <dbReference type="ARBA" id="ARBA00004123"/>
    </source>
</evidence>
<dbReference type="OrthoDB" id="7442607at2759"/>
<dbReference type="InterPro" id="IPR018186">
    <property type="entry name" value="TF_T-box_CS"/>
</dbReference>
<accession>A0A2T7PEZ3</accession>
<name>A0A2T7PEZ3_POMCA</name>
<dbReference type="STRING" id="400727.A0A2T7PEZ3"/>
<feature type="region of interest" description="Disordered" evidence="7">
    <location>
        <begin position="143"/>
        <end position="165"/>
    </location>
</feature>
<evidence type="ECO:0000256" key="4">
    <source>
        <dbReference type="ARBA" id="ARBA00023163"/>
    </source>
</evidence>
<keyword evidence="4" id="KW-0804">Transcription</keyword>
<feature type="compositionally biased region" description="Low complexity" evidence="7">
    <location>
        <begin position="197"/>
        <end position="207"/>
    </location>
</feature>
<proteinExistence type="predicted"/>
<dbReference type="GO" id="GO:0001708">
    <property type="term" value="P:cell fate specification"/>
    <property type="evidence" value="ECO:0007669"/>
    <property type="project" value="TreeGrafter"/>
</dbReference>
<dbReference type="InterPro" id="IPR008967">
    <property type="entry name" value="p53-like_TF_DNA-bd_sf"/>
</dbReference>
<gene>
    <name evidence="9" type="ORF">C0Q70_07400</name>
</gene>
<dbReference type="EMBL" id="PZQS01000004">
    <property type="protein sequence ID" value="PVD31974.1"/>
    <property type="molecule type" value="Genomic_DNA"/>
</dbReference>
<evidence type="ECO:0000256" key="7">
    <source>
        <dbReference type="SAM" id="MobiDB-lite"/>
    </source>
</evidence>
<dbReference type="PROSITE" id="PS01264">
    <property type="entry name" value="TBOX_2"/>
    <property type="match status" value="1"/>
</dbReference>
<evidence type="ECO:0000256" key="6">
    <source>
        <dbReference type="PROSITE-ProRule" id="PRU00201"/>
    </source>
</evidence>
<evidence type="ECO:0000259" key="8">
    <source>
        <dbReference type="PROSITE" id="PS50252"/>
    </source>
</evidence>
<dbReference type="InterPro" id="IPR036960">
    <property type="entry name" value="T-box_sf"/>
</dbReference>
<feature type="compositionally biased region" description="Low complexity" evidence="7">
    <location>
        <begin position="151"/>
        <end position="165"/>
    </location>
</feature>
<dbReference type="PANTHER" id="PTHR11267:SF201">
    <property type="entry name" value="T-BOX DOMAIN-CONTAINING PROTEIN"/>
    <property type="match status" value="1"/>
</dbReference>
<feature type="region of interest" description="Disordered" evidence="7">
    <location>
        <begin position="283"/>
        <end position="309"/>
    </location>
</feature>
<keyword evidence="5 6" id="KW-0539">Nucleus</keyword>
<keyword evidence="10" id="KW-1185">Reference proteome</keyword>
<feature type="domain" description="T-box" evidence="8">
    <location>
        <begin position="502"/>
        <end position="676"/>
    </location>
</feature>
<dbReference type="Gene3D" id="2.60.40.820">
    <property type="entry name" value="Transcription factor, T-box"/>
    <property type="match status" value="1"/>
</dbReference>
<evidence type="ECO:0000256" key="2">
    <source>
        <dbReference type="ARBA" id="ARBA00023015"/>
    </source>
</evidence>
<feature type="compositionally biased region" description="Polar residues" evidence="7">
    <location>
        <begin position="788"/>
        <end position="802"/>
    </location>
</feature>
<evidence type="ECO:0000256" key="5">
    <source>
        <dbReference type="ARBA" id="ARBA00023242"/>
    </source>
</evidence>
<keyword evidence="3 6" id="KW-0238">DNA-binding</keyword>
<dbReference type="Pfam" id="PF00907">
    <property type="entry name" value="T-box"/>
    <property type="match status" value="1"/>
</dbReference>
<feature type="region of interest" description="Disordered" evidence="7">
    <location>
        <begin position="1"/>
        <end position="53"/>
    </location>
</feature>
<feature type="region of interest" description="Disordered" evidence="7">
    <location>
        <begin position="381"/>
        <end position="430"/>
    </location>
</feature>
<feature type="compositionally biased region" description="Basic and acidic residues" evidence="7">
    <location>
        <begin position="31"/>
        <end position="49"/>
    </location>
</feature>
<dbReference type="PROSITE" id="PS50252">
    <property type="entry name" value="TBOX_3"/>
    <property type="match status" value="1"/>
</dbReference>
<dbReference type="PANTHER" id="PTHR11267">
    <property type="entry name" value="T-BOX PROTEIN-RELATED"/>
    <property type="match status" value="1"/>
</dbReference>
<feature type="compositionally biased region" description="Polar residues" evidence="7">
    <location>
        <begin position="300"/>
        <end position="309"/>
    </location>
</feature>
<feature type="region of interest" description="Disordered" evidence="7">
    <location>
        <begin position="775"/>
        <end position="814"/>
    </location>
</feature>